<dbReference type="Gene3D" id="3.40.50.150">
    <property type="entry name" value="Vaccinia Virus protein VP39"/>
    <property type="match status" value="1"/>
</dbReference>
<keyword evidence="2" id="KW-0489">Methyltransferase</keyword>
<accession>A0A2U3KPE2</accession>
<evidence type="ECO:0000259" key="1">
    <source>
        <dbReference type="Pfam" id="PF08241"/>
    </source>
</evidence>
<dbReference type="InterPro" id="IPR013216">
    <property type="entry name" value="Methyltransf_11"/>
</dbReference>
<dbReference type="GO" id="GO:0032259">
    <property type="term" value="P:methylation"/>
    <property type="evidence" value="ECO:0007669"/>
    <property type="project" value="UniProtKB-KW"/>
</dbReference>
<dbReference type="EMBL" id="OMOF01000170">
    <property type="protein sequence ID" value="SPF41546.1"/>
    <property type="molecule type" value="Genomic_DNA"/>
</dbReference>
<proteinExistence type="predicted"/>
<name>A0A2U3KPE2_9FIRM</name>
<gene>
    <name evidence="2" type="ORF">SBF1_2510005</name>
</gene>
<keyword evidence="2" id="KW-0808">Transferase</keyword>
<dbReference type="InterPro" id="IPR029063">
    <property type="entry name" value="SAM-dependent_MTases_sf"/>
</dbReference>
<dbReference type="GO" id="GO:0008757">
    <property type="term" value="F:S-adenosylmethionine-dependent methyltransferase activity"/>
    <property type="evidence" value="ECO:0007669"/>
    <property type="project" value="InterPro"/>
</dbReference>
<sequence length="214" mass="23977">MTKETADMKEAADMMEKTARGPFAPVYSILAERYYRESNFKQGLCIDIGSGGAQLGLAIGKISDFKVIAFDINQHALEYAQENALSMGFGDRFSVLSGDVSELPLASDSIDLCVSRGSFWFWEDGAKAFAEIYRIMKPNATAFIGCGFGTKELLDQVVEQMKSVNPEWNAKRQKLFQDNPVEKYEGYLRAAKIENFTIEDTDTGRIFIFSKPRL</sequence>
<dbReference type="Proteomes" id="UP000238916">
    <property type="component" value="Unassembled WGS sequence"/>
</dbReference>
<evidence type="ECO:0000313" key="3">
    <source>
        <dbReference type="Proteomes" id="UP000238916"/>
    </source>
</evidence>
<reference evidence="3" key="1">
    <citation type="submission" date="2018-02" db="EMBL/GenBank/DDBJ databases">
        <authorList>
            <person name="Hausmann B."/>
        </authorList>
    </citation>
    <scope>NUCLEOTIDE SEQUENCE [LARGE SCALE GENOMIC DNA]</scope>
    <source>
        <strain evidence="3">Peat soil MAG SbF1</strain>
    </source>
</reference>
<organism evidence="2 3">
    <name type="scientific">Candidatus Desulfosporosinus infrequens</name>
    <dbReference type="NCBI Taxonomy" id="2043169"/>
    <lineage>
        <taxon>Bacteria</taxon>
        <taxon>Bacillati</taxon>
        <taxon>Bacillota</taxon>
        <taxon>Clostridia</taxon>
        <taxon>Eubacteriales</taxon>
        <taxon>Desulfitobacteriaceae</taxon>
        <taxon>Desulfosporosinus</taxon>
    </lineage>
</organism>
<dbReference type="OrthoDB" id="9772751at2"/>
<evidence type="ECO:0000313" key="2">
    <source>
        <dbReference type="EMBL" id="SPF41546.1"/>
    </source>
</evidence>
<feature type="domain" description="Methyltransferase type 11" evidence="1">
    <location>
        <begin position="47"/>
        <end position="143"/>
    </location>
</feature>
<protein>
    <submittedName>
        <fullName evidence="2">Methyltransferase domain protein</fullName>
    </submittedName>
</protein>
<dbReference type="SUPFAM" id="SSF53335">
    <property type="entry name" value="S-adenosyl-L-methionine-dependent methyltransferases"/>
    <property type="match status" value="1"/>
</dbReference>
<dbReference type="Pfam" id="PF08241">
    <property type="entry name" value="Methyltransf_11"/>
    <property type="match status" value="1"/>
</dbReference>
<dbReference type="AlphaFoldDB" id="A0A2U3KPE2"/>
<dbReference type="CDD" id="cd02440">
    <property type="entry name" value="AdoMet_MTases"/>
    <property type="match status" value="1"/>
</dbReference>